<dbReference type="Proteomes" id="UP001604336">
    <property type="component" value="Unassembled WGS sequence"/>
</dbReference>
<evidence type="ECO:0000313" key="3">
    <source>
        <dbReference type="Proteomes" id="UP001604336"/>
    </source>
</evidence>
<accession>A0ABD1R8Q0</accession>
<feature type="region of interest" description="Disordered" evidence="1">
    <location>
        <begin position="1"/>
        <end position="25"/>
    </location>
</feature>
<evidence type="ECO:0000313" key="2">
    <source>
        <dbReference type="EMBL" id="KAL2484806.1"/>
    </source>
</evidence>
<name>A0ABD1R8Q0_9LAMI</name>
<dbReference type="AlphaFoldDB" id="A0ABD1R8Q0"/>
<dbReference type="EMBL" id="JBFOLK010000009">
    <property type="protein sequence ID" value="KAL2484806.1"/>
    <property type="molecule type" value="Genomic_DNA"/>
</dbReference>
<reference evidence="3" key="1">
    <citation type="submission" date="2024-07" db="EMBL/GenBank/DDBJ databases">
        <title>Two chromosome-level genome assemblies of Korean endemic species Abeliophyllum distichum and Forsythia ovata (Oleaceae).</title>
        <authorList>
            <person name="Jang H."/>
        </authorList>
    </citation>
    <scope>NUCLEOTIDE SEQUENCE [LARGE SCALE GENOMIC DNA]</scope>
</reference>
<protein>
    <submittedName>
        <fullName evidence="2">Uncharacterized protein</fullName>
    </submittedName>
</protein>
<comment type="caution">
    <text evidence="2">The sequence shown here is derived from an EMBL/GenBank/DDBJ whole genome shotgun (WGS) entry which is preliminary data.</text>
</comment>
<evidence type="ECO:0000256" key="1">
    <source>
        <dbReference type="SAM" id="MobiDB-lite"/>
    </source>
</evidence>
<gene>
    <name evidence="2" type="ORF">Adt_29562</name>
</gene>
<keyword evidence="3" id="KW-1185">Reference proteome</keyword>
<proteinExistence type="predicted"/>
<sequence length="162" mass="19494">MAPKRPPTAVENRKKKAIEGTSKKARVETSDSSYYLSKEHEERFKNLTSQWSILGEWRIQLEDFSHSELYNLIDICDWSNIVETPYKIYSQLIHEFYTNFNHKIDKHGTKHYRQTWVQDKWIMFILRVINQYYRITFTDVHPLPTIQDMGEVVRFLYGRDDA</sequence>
<organism evidence="2 3">
    <name type="scientific">Abeliophyllum distichum</name>
    <dbReference type="NCBI Taxonomy" id="126358"/>
    <lineage>
        <taxon>Eukaryota</taxon>
        <taxon>Viridiplantae</taxon>
        <taxon>Streptophyta</taxon>
        <taxon>Embryophyta</taxon>
        <taxon>Tracheophyta</taxon>
        <taxon>Spermatophyta</taxon>
        <taxon>Magnoliopsida</taxon>
        <taxon>eudicotyledons</taxon>
        <taxon>Gunneridae</taxon>
        <taxon>Pentapetalae</taxon>
        <taxon>asterids</taxon>
        <taxon>lamiids</taxon>
        <taxon>Lamiales</taxon>
        <taxon>Oleaceae</taxon>
        <taxon>Forsythieae</taxon>
        <taxon>Abeliophyllum</taxon>
    </lineage>
</organism>